<feature type="signal peptide" evidence="4">
    <location>
        <begin position="1"/>
        <end position="20"/>
    </location>
</feature>
<dbReference type="OrthoDB" id="9805017at2"/>
<gene>
    <name evidence="5" type="ORF">DSM00_2180</name>
</gene>
<dbReference type="Proteomes" id="UP000289238">
    <property type="component" value="Unassembled WGS sequence"/>
</dbReference>
<dbReference type="PANTHER" id="PTHR33607:SF2">
    <property type="entry name" value="ENDONUCLEASE-1"/>
    <property type="match status" value="1"/>
</dbReference>
<dbReference type="NCBIfam" id="NF012211">
    <property type="entry name" value="tand_rpt_95"/>
    <property type="match status" value="2"/>
</dbReference>
<keyword evidence="6" id="KW-1185">Reference proteome</keyword>
<evidence type="ECO:0000256" key="3">
    <source>
        <dbReference type="ARBA" id="ARBA00022801"/>
    </source>
</evidence>
<proteinExistence type="inferred from homology"/>
<comment type="caution">
    <text evidence="5">The sequence shown here is derived from an EMBL/GenBank/DDBJ whole genome shotgun (WGS) entry which is preliminary data.</text>
</comment>
<evidence type="ECO:0000256" key="2">
    <source>
        <dbReference type="ARBA" id="ARBA00022722"/>
    </source>
</evidence>
<keyword evidence="3" id="KW-0378">Hydrolase</keyword>
<evidence type="ECO:0000256" key="1">
    <source>
        <dbReference type="ARBA" id="ARBA00006429"/>
    </source>
</evidence>
<dbReference type="RefSeq" id="WP_128758012.1">
    <property type="nucleotide sequence ID" value="NZ_QOVM01000004.1"/>
</dbReference>
<dbReference type="PANTHER" id="PTHR33607">
    <property type="entry name" value="ENDONUCLEASE-1"/>
    <property type="match status" value="1"/>
</dbReference>
<dbReference type="GO" id="GO:0004519">
    <property type="term" value="F:endonuclease activity"/>
    <property type="evidence" value="ECO:0007669"/>
    <property type="project" value="UniProtKB-KW"/>
</dbReference>
<keyword evidence="2" id="KW-0540">Nuclease</keyword>
<dbReference type="Pfam" id="PF04231">
    <property type="entry name" value="Endonuclease_1"/>
    <property type="match status" value="1"/>
</dbReference>
<dbReference type="PROSITE" id="PS51257">
    <property type="entry name" value="PROKAR_LIPOPROTEIN"/>
    <property type="match status" value="1"/>
</dbReference>
<evidence type="ECO:0000313" key="6">
    <source>
        <dbReference type="Proteomes" id="UP000289238"/>
    </source>
</evidence>
<evidence type="ECO:0000313" key="5">
    <source>
        <dbReference type="EMBL" id="RXG22116.1"/>
    </source>
</evidence>
<dbReference type="Gene3D" id="2.60.40.2810">
    <property type="match status" value="1"/>
</dbReference>
<dbReference type="InterPro" id="IPR007346">
    <property type="entry name" value="Endonuclease-I"/>
</dbReference>
<keyword evidence="5" id="KW-0255">Endonuclease</keyword>
<dbReference type="GO" id="GO:0016787">
    <property type="term" value="F:hydrolase activity"/>
    <property type="evidence" value="ECO:0007669"/>
    <property type="project" value="UniProtKB-KW"/>
</dbReference>
<sequence>MKKKNILFSAFLFILFVACGGSDDSEIVTPIEPEVEAPVANPDEFTTTEGVNLIISISDLMANDDLAGGARITSIDATTTAGGTITDNRNGSYTFTPAPGYKGSDTFTYELCLIADTSICSEATVTVTIEDAGEPVARDDEGFTAKDAKITITDLLANDDLIDGATLTSVDFSSSIGSAVINNDGSVTYTPKSGFLGEDTFTYTICDNDETPSCSTATVTINVIDAVSFTIPSALQSYYADVSFFDNSELTYDRLSSFTTAKHTTILTYTQRHQYLYDADADLSNAANVILLYSGESRDEREYTSGTNSHSPQTFNTEHIFPQSKLATENAVTDLHHLRSTDDAVNSLRLNYPFVDGSGQYKLVNDNSWFPGDEWKGDVARAVLYLNIRYGEDYKEVGTLDLFLKWNREDPVSAFEKNRNNVIENAQGNRNPFIDNPYLVTLIWGGTPAENTWE</sequence>
<dbReference type="AlphaFoldDB" id="A0A4Q0P7J9"/>
<evidence type="ECO:0000256" key="4">
    <source>
        <dbReference type="SAM" id="SignalP"/>
    </source>
</evidence>
<feature type="chain" id="PRO_5020209539" evidence="4">
    <location>
        <begin position="21"/>
        <end position="454"/>
    </location>
</feature>
<protein>
    <submittedName>
        <fullName evidence="5">Endonuclease I</fullName>
    </submittedName>
</protein>
<keyword evidence="4" id="KW-0732">Signal</keyword>
<dbReference type="EMBL" id="QOVM01000004">
    <property type="protein sequence ID" value="RXG22116.1"/>
    <property type="molecule type" value="Genomic_DNA"/>
</dbReference>
<dbReference type="SUPFAM" id="SSF54060">
    <property type="entry name" value="His-Me finger endonucleases"/>
    <property type="match status" value="1"/>
</dbReference>
<dbReference type="Pfam" id="PF17963">
    <property type="entry name" value="Big_9"/>
    <property type="match status" value="2"/>
</dbReference>
<dbReference type="InterPro" id="IPR044925">
    <property type="entry name" value="His-Me_finger_sf"/>
</dbReference>
<organism evidence="5 6">
    <name type="scientific">Leeuwenhoekiella aequorea</name>
    <dbReference type="NCBI Taxonomy" id="283736"/>
    <lineage>
        <taxon>Bacteria</taxon>
        <taxon>Pseudomonadati</taxon>
        <taxon>Bacteroidota</taxon>
        <taxon>Flavobacteriia</taxon>
        <taxon>Flavobacteriales</taxon>
        <taxon>Flavobacteriaceae</taxon>
        <taxon>Leeuwenhoekiella</taxon>
    </lineage>
</organism>
<accession>A0A4Q0P7J9</accession>
<reference evidence="5 6" key="1">
    <citation type="submission" date="2018-07" db="EMBL/GenBank/DDBJ databases">
        <title>Leeuwenhoekiella genomics.</title>
        <authorList>
            <person name="Tahon G."/>
            <person name="Willems A."/>
        </authorList>
    </citation>
    <scope>NUCLEOTIDE SEQUENCE [LARGE SCALE GENOMIC DNA]</scope>
    <source>
        <strain evidence="5 6">LMG 22550</strain>
    </source>
</reference>
<name>A0A4Q0P7J9_9FLAO</name>
<comment type="similarity">
    <text evidence="1">Belongs to the EndA/NucM nuclease family.</text>
</comment>